<accession>A0A4C1X725</accession>
<evidence type="ECO:0000313" key="2">
    <source>
        <dbReference type="Proteomes" id="UP000299102"/>
    </source>
</evidence>
<sequence length="116" mass="13037">MALASGAQVLDAAKTFFFMRFIKIRPFVIGNRKLNKQFSGIRNDKRPLIRIMTLYARRAPADARARRDGTSGNYSSILTTQTHARCPFNSSRSLVVICTLNPEGVSFESRIRREGG</sequence>
<reference evidence="1 2" key="1">
    <citation type="journal article" date="2019" name="Commun. Biol.">
        <title>The bagworm genome reveals a unique fibroin gene that provides high tensile strength.</title>
        <authorList>
            <person name="Kono N."/>
            <person name="Nakamura H."/>
            <person name="Ohtoshi R."/>
            <person name="Tomita M."/>
            <person name="Numata K."/>
            <person name="Arakawa K."/>
        </authorList>
    </citation>
    <scope>NUCLEOTIDE SEQUENCE [LARGE SCALE GENOMIC DNA]</scope>
</reference>
<evidence type="ECO:0000313" key="1">
    <source>
        <dbReference type="EMBL" id="GBP59588.1"/>
    </source>
</evidence>
<protein>
    <submittedName>
        <fullName evidence="1">Uncharacterized protein</fullName>
    </submittedName>
</protein>
<dbReference type="EMBL" id="BGZK01000765">
    <property type="protein sequence ID" value="GBP59588.1"/>
    <property type="molecule type" value="Genomic_DNA"/>
</dbReference>
<comment type="caution">
    <text evidence="1">The sequence shown here is derived from an EMBL/GenBank/DDBJ whole genome shotgun (WGS) entry which is preliminary data.</text>
</comment>
<name>A0A4C1X725_EUMVA</name>
<gene>
    <name evidence="1" type="ORF">EVAR_44804_1</name>
</gene>
<proteinExistence type="predicted"/>
<organism evidence="1 2">
    <name type="scientific">Eumeta variegata</name>
    <name type="common">Bagworm moth</name>
    <name type="synonym">Eumeta japonica</name>
    <dbReference type="NCBI Taxonomy" id="151549"/>
    <lineage>
        <taxon>Eukaryota</taxon>
        <taxon>Metazoa</taxon>
        <taxon>Ecdysozoa</taxon>
        <taxon>Arthropoda</taxon>
        <taxon>Hexapoda</taxon>
        <taxon>Insecta</taxon>
        <taxon>Pterygota</taxon>
        <taxon>Neoptera</taxon>
        <taxon>Endopterygota</taxon>
        <taxon>Lepidoptera</taxon>
        <taxon>Glossata</taxon>
        <taxon>Ditrysia</taxon>
        <taxon>Tineoidea</taxon>
        <taxon>Psychidae</taxon>
        <taxon>Oiketicinae</taxon>
        <taxon>Eumeta</taxon>
    </lineage>
</organism>
<dbReference type="Proteomes" id="UP000299102">
    <property type="component" value="Unassembled WGS sequence"/>
</dbReference>
<keyword evidence="2" id="KW-1185">Reference proteome</keyword>
<dbReference type="AlphaFoldDB" id="A0A4C1X725"/>